<dbReference type="KEGG" id="cgo:Corgl_1301"/>
<feature type="compositionally biased region" description="Low complexity" evidence="7">
    <location>
        <begin position="164"/>
        <end position="181"/>
    </location>
</feature>
<evidence type="ECO:0000256" key="4">
    <source>
        <dbReference type="ARBA" id="ARBA00035494"/>
    </source>
</evidence>
<dbReference type="Pfam" id="PF01196">
    <property type="entry name" value="Ribosomal_L17"/>
    <property type="match status" value="1"/>
</dbReference>
<dbReference type="GO" id="GO:0022625">
    <property type="term" value="C:cytosolic large ribosomal subunit"/>
    <property type="evidence" value="ECO:0007669"/>
    <property type="project" value="TreeGrafter"/>
</dbReference>
<dbReference type="OrthoDB" id="9809073at2"/>
<evidence type="ECO:0000256" key="3">
    <source>
        <dbReference type="ARBA" id="ARBA00023274"/>
    </source>
</evidence>
<dbReference type="eggNOG" id="COG0203">
    <property type="taxonomic scope" value="Bacteria"/>
</dbReference>
<evidence type="ECO:0000313" key="9">
    <source>
        <dbReference type="Proteomes" id="UP000006851"/>
    </source>
</evidence>
<evidence type="ECO:0000313" key="8">
    <source>
        <dbReference type="EMBL" id="AEB07402.1"/>
    </source>
</evidence>
<dbReference type="AlphaFoldDB" id="F2N8L9"/>
<dbReference type="Gene3D" id="3.90.1030.10">
    <property type="entry name" value="Ribosomal protein L17"/>
    <property type="match status" value="1"/>
</dbReference>
<dbReference type="PANTHER" id="PTHR14413">
    <property type="entry name" value="RIBOSOMAL PROTEIN L17"/>
    <property type="match status" value="1"/>
</dbReference>
<dbReference type="GO" id="GO:0006412">
    <property type="term" value="P:translation"/>
    <property type="evidence" value="ECO:0007669"/>
    <property type="project" value="InterPro"/>
</dbReference>
<gene>
    <name evidence="8" type="ordered locus">Corgl_1301</name>
</gene>
<name>F2N8L9_CORGP</name>
<dbReference type="PANTHER" id="PTHR14413:SF16">
    <property type="entry name" value="LARGE RIBOSOMAL SUBUNIT PROTEIN BL17M"/>
    <property type="match status" value="1"/>
</dbReference>
<dbReference type="RefSeq" id="WP_013709145.1">
    <property type="nucleotide sequence ID" value="NC_015389.1"/>
</dbReference>
<proteinExistence type="inferred from homology"/>
<dbReference type="InterPro" id="IPR000456">
    <property type="entry name" value="Ribosomal_bL17"/>
</dbReference>
<dbReference type="PROSITE" id="PS01167">
    <property type="entry name" value="RIBOSOMAL_L17"/>
    <property type="match status" value="1"/>
</dbReference>
<keyword evidence="2 5" id="KW-0689">Ribosomal protein</keyword>
<evidence type="ECO:0000256" key="6">
    <source>
        <dbReference type="RuleBase" id="RU000661"/>
    </source>
</evidence>
<dbReference type="STRING" id="700015.Corgl_1301"/>
<dbReference type="InterPro" id="IPR036373">
    <property type="entry name" value="Ribosomal_bL17_sf"/>
</dbReference>
<dbReference type="NCBIfam" id="TIGR00059">
    <property type="entry name" value="L17"/>
    <property type="match status" value="1"/>
</dbReference>
<dbReference type="InterPro" id="IPR047859">
    <property type="entry name" value="Ribosomal_bL17_CS"/>
</dbReference>
<evidence type="ECO:0000256" key="5">
    <source>
        <dbReference type="RuleBase" id="RU000660"/>
    </source>
</evidence>
<comment type="similarity">
    <text evidence="1 5">Belongs to the bacterial ribosomal protein bL17 family.</text>
</comment>
<dbReference type="Proteomes" id="UP000006851">
    <property type="component" value="Chromosome"/>
</dbReference>
<evidence type="ECO:0000256" key="1">
    <source>
        <dbReference type="ARBA" id="ARBA00008777"/>
    </source>
</evidence>
<feature type="region of interest" description="Disordered" evidence="7">
    <location>
        <begin position="132"/>
        <end position="201"/>
    </location>
</feature>
<reference evidence="9" key="1">
    <citation type="journal article" date="2013" name="Stand. Genomic Sci.">
        <title>Complete genome sequence of Coriobacterium glomerans type strain (PW2(T)) from the midgut of Pyrrhocoris apterus L. (red soldier bug).</title>
        <authorList>
            <person name="Stackebrandt E."/>
            <person name="Zeytun A."/>
            <person name="Lapidus A."/>
            <person name="Nolan M."/>
            <person name="Lucas S."/>
            <person name="Hammon N."/>
            <person name="Deshpande S."/>
            <person name="Cheng J.F."/>
            <person name="Tapia R."/>
            <person name="Goodwin L.A."/>
            <person name="Pitluck S."/>
            <person name="Liolios K."/>
            <person name="Pagani I."/>
            <person name="Ivanova N."/>
            <person name="Mavromatis K."/>
            <person name="Mikhailova N."/>
            <person name="Huntemann M."/>
            <person name="Pati A."/>
            <person name="Chen A."/>
            <person name="Palaniappan K."/>
            <person name="Chang Y.J."/>
            <person name="Land M."/>
            <person name="Hauser L."/>
            <person name="Rohde M."/>
            <person name="Pukall R."/>
            <person name="Goker M."/>
            <person name="Detter J.C."/>
            <person name="Woyke T."/>
            <person name="Bristow J."/>
            <person name="Eisen J.A."/>
            <person name="Markowitz V."/>
            <person name="Hugenholtz P."/>
            <person name="Kyrpides N.C."/>
            <person name="Klenk H.P."/>
        </authorList>
    </citation>
    <scope>NUCLEOTIDE SEQUENCE</scope>
    <source>
        <strain evidence="9">ATCC 49209 / DSM 20642 / JCM 10262 / PW2</strain>
    </source>
</reference>
<keyword evidence="3 5" id="KW-0687">Ribonucleoprotein</keyword>
<dbReference type="SUPFAM" id="SSF64263">
    <property type="entry name" value="Prokaryotic ribosomal protein L17"/>
    <property type="match status" value="1"/>
</dbReference>
<dbReference type="EMBL" id="CP002628">
    <property type="protein sequence ID" value="AEB07402.1"/>
    <property type="molecule type" value="Genomic_DNA"/>
</dbReference>
<evidence type="ECO:0000256" key="2">
    <source>
        <dbReference type="ARBA" id="ARBA00022980"/>
    </source>
</evidence>
<dbReference type="GO" id="GO:0003735">
    <property type="term" value="F:structural constituent of ribosome"/>
    <property type="evidence" value="ECO:0007669"/>
    <property type="project" value="InterPro"/>
</dbReference>
<sequence>MRHNKKKGLKLGTDASHTRAMKKSLAKALFENDRIKTTEARAKALRGYVEPIITWAKKGDLHSRRLAISKLGDKNLVAEIFDKAAQGMWVDRNGGYTRIMKLGTRKGDNAPVVIIEIVSEAVKKKTATVAAAPKRADAPKKVRKAAVADDDTSDDRADAEQTADDVTTTVDADASAEVATESNEVEDTENASDASAEGASE</sequence>
<organism evidence="8 9">
    <name type="scientific">Coriobacterium glomerans (strain ATCC 49209 / DSM 20642 / JCM 10262 / PW2)</name>
    <dbReference type="NCBI Taxonomy" id="700015"/>
    <lineage>
        <taxon>Bacteria</taxon>
        <taxon>Bacillati</taxon>
        <taxon>Actinomycetota</taxon>
        <taxon>Coriobacteriia</taxon>
        <taxon>Coriobacteriales</taxon>
        <taxon>Coriobacteriaceae</taxon>
        <taxon>Coriobacterium</taxon>
    </lineage>
</organism>
<evidence type="ECO:0000256" key="7">
    <source>
        <dbReference type="SAM" id="MobiDB-lite"/>
    </source>
</evidence>
<keyword evidence="9" id="KW-1185">Reference proteome</keyword>
<accession>F2N8L9</accession>
<dbReference type="HOGENOM" id="CLU_074407_0_0_11"/>
<protein>
    <recommendedName>
        <fullName evidence="4 6">50S ribosomal protein L17</fullName>
    </recommendedName>
</protein>